<name>A0A914DJW9_9BILA</name>
<evidence type="ECO:0000313" key="2">
    <source>
        <dbReference type="WBParaSite" id="ACRNAN_scaffold2736.g20548.t1"/>
    </source>
</evidence>
<dbReference type="Proteomes" id="UP000887540">
    <property type="component" value="Unplaced"/>
</dbReference>
<accession>A0A914DJW9</accession>
<proteinExistence type="predicted"/>
<dbReference type="WBParaSite" id="ACRNAN_scaffold2736.g20548.t1">
    <property type="protein sequence ID" value="ACRNAN_scaffold2736.g20548.t1"/>
    <property type="gene ID" value="ACRNAN_scaffold2736.g20548"/>
</dbReference>
<reference evidence="2" key="1">
    <citation type="submission" date="2022-11" db="UniProtKB">
        <authorList>
            <consortium name="WormBaseParasite"/>
        </authorList>
    </citation>
    <scope>IDENTIFICATION</scope>
</reference>
<protein>
    <submittedName>
        <fullName evidence="2">Uncharacterized protein</fullName>
    </submittedName>
</protein>
<dbReference type="AlphaFoldDB" id="A0A914DJW9"/>
<organism evidence="1 2">
    <name type="scientific">Acrobeloides nanus</name>
    <dbReference type="NCBI Taxonomy" id="290746"/>
    <lineage>
        <taxon>Eukaryota</taxon>
        <taxon>Metazoa</taxon>
        <taxon>Ecdysozoa</taxon>
        <taxon>Nematoda</taxon>
        <taxon>Chromadorea</taxon>
        <taxon>Rhabditida</taxon>
        <taxon>Tylenchina</taxon>
        <taxon>Cephalobomorpha</taxon>
        <taxon>Cephaloboidea</taxon>
        <taxon>Cephalobidae</taxon>
        <taxon>Acrobeloides</taxon>
    </lineage>
</organism>
<evidence type="ECO:0000313" key="1">
    <source>
        <dbReference type="Proteomes" id="UP000887540"/>
    </source>
</evidence>
<sequence length="101" mass="11910">MRTWSGKSQHKYRIPYQHIQQSIQKIDCGLSRNIDLQSFPEFVQPEGHDLSGLDPVQLFELFDEEVYKLQAELVAYANLIKDQNFELHVKELKVFVGNRFK</sequence>
<keyword evidence="1" id="KW-1185">Reference proteome</keyword>